<evidence type="ECO:0000313" key="3">
    <source>
        <dbReference type="EMBL" id="KUG00023.1"/>
    </source>
</evidence>
<dbReference type="SUPFAM" id="SSF53187">
    <property type="entry name" value="Zn-dependent exopeptidases"/>
    <property type="match status" value="1"/>
</dbReference>
<dbReference type="Proteomes" id="UP000054636">
    <property type="component" value="Unassembled WGS sequence"/>
</dbReference>
<evidence type="ECO:0000259" key="2">
    <source>
        <dbReference type="Pfam" id="PF00246"/>
    </source>
</evidence>
<dbReference type="AlphaFoldDB" id="A0A0W8DUD0"/>
<evidence type="ECO:0000256" key="1">
    <source>
        <dbReference type="ARBA" id="ARBA00005988"/>
    </source>
</evidence>
<dbReference type="GO" id="GO:0008270">
    <property type="term" value="F:zinc ion binding"/>
    <property type="evidence" value="ECO:0007669"/>
    <property type="project" value="InterPro"/>
</dbReference>
<name>A0A0W8DUD0_PHYNI</name>
<accession>A0A0W8DUD0</accession>
<organism evidence="3 4">
    <name type="scientific">Phytophthora nicotianae</name>
    <name type="common">Potato buckeye rot agent</name>
    <name type="synonym">Phytophthora parasitica</name>
    <dbReference type="NCBI Taxonomy" id="4792"/>
    <lineage>
        <taxon>Eukaryota</taxon>
        <taxon>Sar</taxon>
        <taxon>Stramenopiles</taxon>
        <taxon>Oomycota</taxon>
        <taxon>Peronosporomycetes</taxon>
        <taxon>Peronosporales</taxon>
        <taxon>Peronosporaceae</taxon>
        <taxon>Phytophthora</taxon>
    </lineage>
</organism>
<proteinExistence type="inferred from homology"/>
<dbReference type="InterPro" id="IPR000834">
    <property type="entry name" value="Peptidase_M14"/>
</dbReference>
<comment type="caution">
    <text evidence="3">The sequence shown here is derived from an EMBL/GenBank/DDBJ whole genome shotgun (WGS) entry which is preliminary data.</text>
</comment>
<dbReference type="EMBL" id="LNFP01000003">
    <property type="protein sequence ID" value="KUG00023.1"/>
    <property type="molecule type" value="Genomic_DNA"/>
</dbReference>
<dbReference type="GO" id="GO:0004181">
    <property type="term" value="F:metallocarboxypeptidase activity"/>
    <property type="evidence" value="ECO:0007669"/>
    <property type="project" value="InterPro"/>
</dbReference>
<dbReference type="Gene3D" id="3.40.630.10">
    <property type="entry name" value="Zn peptidases"/>
    <property type="match status" value="1"/>
</dbReference>
<sequence length="216" mass="24299">METTAARALNELWRDHLFQLGITFHAGRECITYEWGAKNHVKESGKSDKSPDNLSQQQLSRVMSRFGGKFEDSAQYYPDGTMNDVVYAVDGGMEDWGYAASWENEYTTPKPIKECNRQVSGDTQPRRPDTTMLRTGLFSADVDFATTGTYYVQAIATVDQDWATQGTGEDIPVPKVKPQTHIVNARTNDDWLYSNNGRVVRGQTVWTSQTVKIVVT</sequence>
<protein>
    <submittedName>
        <fullName evidence="3">Tetratricopeptide repeat protein 38</fullName>
    </submittedName>
</protein>
<evidence type="ECO:0000313" key="4">
    <source>
        <dbReference type="Proteomes" id="UP000054636"/>
    </source>
</evidence>
<dbReference type="Pfam" id="PF00246">
    <property type="entry name" value="Peptidase_M14"/>
    <property type="match status" value="1"/>
</dbReference>
<reference evidence="3 4" key="1">
    <citation type="submission" date="2015-11" db="EMBL/GenBank/DDBJ databases">
        <title>Genomes and virulence difference between two physiological races of Phytophthora nicotianae.</title>
        <authorList>
            <person name="Liu H."/>
            <person name="Ma X."/>
            <person name="Yu H."/>
            <person name="Fang D."/>
            <person name="Li Y."/>
            <person name="Wang X."/>
            <person name="Wang W."/>
            <person name="Dong Y."/>
            <person name="Xiao B."/>
        </authorList>
    </citation>
    <scope>NUCLEOTIDE SEQUENCE [LARGE SCALE GENOMIC DNA]</scope>
    <source>
        <strain evidence="4">race 1</strain>
    </source>
</reference>
<dbReference type="GO" id="GO:0006508">
    <property type="term" value="P:proteolysis"/>
    <property type="evidence" value="ECO:0007669"/>
    <property type="project" value="InterPro"/>
</dbReference>
<comment type="similarity">
    <text evidence="1">Belongs to the peptidase M14 family.</text>
</comment>
<feature type="domain" description="Peptidase M14" evidence="2">
    <location>
        <begin position="6"/>
        <end position="107"/>
    </location>
</feature>
<gene>
    <name evidence="3" type="ORF">AM588_10009010</name>
</gene>